<dbReference type="Pfam" id="PF13304">
    <property type="entry name" value="AAA_21"/>
    <property type="match status" value="1"/>
</dbReference>
<proteinExistence type="predicted"/>
<dbReference type="InterPro" id="IPR003959">
    <property type="entry name" value="ATPase_AAA_core"/>
</dbReference>
<dbReference type="PANTHER" id="PTHR32182">
    <property type="entry name" value="DNA REPLICATION AND REPAIR PROTEIN RECF"/>
    <property type="match status" value="1"/>
</dbReference>
<evidence type="ECO:0000259" key="1">
    <source>
        <dbReference type="Pfam" id="PF00005"/>
    </source>
</evidence>
<keyword evidence="4" id="KW-1185">Reference proteome</keyword>
<evidence type="ECO:0000313" key="4">
    <source>
        <dbReference type="Proteomes" id="UP000746471"/>
    </source>
</evidence>
<dbReference type="Gene3D" id="3.40.50.300">
    <property type="entry name" value="P-loop containing nucleotide triphosphate hydrolases"/>
    <property type="match status" value="2"/>
</dbReference>
<name>A0ABS5PTV7_9FIRM</name>
<dbReference type="Pfam" id="PF00005">
    <property type="entry name" value="ABC_tran"/>
    <property type="match status" value="1"/>
</dbReference>
<dbReference type="InterPro" id="IPR003439">
    <property type="entry name" value="ABC_transporter-like_ATP-bd"/>
</dbReference>
<dbReference type="Proteomes" id="UP000746471">
    <property type="component" value="Unassembled WGS sequence"/>
</dbReference>
<protein>
    <submittedName>
        <fullName evidence="3">AAA family ATPase</fullName>
    </submittedName>
</protein>
<dbReference type="InterPro" id="IPR027417">
    <property type="entry name" value="P-loop_NTPase"/>
</dbReference>
<gene>
    <name evidence="3" type="ORF">KHM83_18155</name>
</gene>
<dbReference type="SUPFAM" id="SSF52540">
    <property type="entry name" value="P-loop containing nucleoside triphosphate hydrolases"/>
    <property type="match status" value="1"/>
</dbReference>
<evidence type="ECO:0000259" key="2">
    <source>
        <dbReference type="Pfam" id="PF13304"/>
    </source>
</evidence>
<feature type="domain" description="ABC transporter" evidence="1">
    <location>
        <begin position="19"/>
        <end position="86"/>
    </location>
</feature>
<dbReference type="PANTHER" id="PTHR32182:SF22">
    <property type="entry name" value="ATP-DEPENDENT ENDONUCLEASE, OLD FAMILY-RELATED"/>
    <property type="match status" value="1"/>
</dbReference>
<evidence type="ECO:0000313" key="3">
    <source>
        <dbReference type="EMBL" id="MBS7528595.1"/>
    </source>
</evidence>
<comment type="caution">
    <text evidence="3">The sequence shown here is derived from an EMBL/GenBank/DDBJ whole genome shotgun (WGS) entry which is preliminary data.</text>
</comment>
<accession>A0ABS5PTV7</accession>
<dbReference type="EMBL" id="JAHBCL010000047">
    <property type="protein sequence ID" value="MBS7528595.1"/>
    <property type="molecule type" value="Genomic_DNA"/>
</dbReference>
<dbReference type="RefSeq" id="WP_213238452.1">
    <property type="nucleotide sequence ID" value="NZ_JAHBCL010000047.1"/>
</dbReference>
<organism evidence="3 4">
    <name type="scientific">Fusibacter paucivorans</name>
    <dbReference type="NCBI Taxonomy" id="76009"/>
    <lineage>
        <taxon>Bacteria</taxon>
        <taxon>Bacillati</taxon>
        <taxon>Bacillota</taxon>
        <taxon>Clostridia</taxon>
        <taxon>Eubacteriales</taxon>
        <taxon>Eubacteriales Family XII. Incertae Sedis</taxon>
        <taxon>Fusibacter</taxon>
    </lineage>
</organism>
<feature type="domain" description="ATPase AAA-type core" evidence="2">
    <location>
        <begin position="318"/>
        <end position="417"/>
    </location>
</feature>
<reference evidence="3 4" key="1">
    <citation type="submission" date="2021-05" db="EMBL/GenBank/DDBJ databases">
        <title>Fusibacter ferrireducens sp. nov., an anaerobic, sulfur- and Fe-reducing bacterium isolated from the mangrove sediment.</title>
        <authorList>
            <person name="Qiu D."/>
        </authorList>
    </citation>
    <scope>NUCLEOTIDE SEQUENCE [LARGE SCALE GENOMIC DNA]</scope>
    <source>
        <strain evidence="3 4">DSM 12116</strain>
    </source>
</reference>
<sequence>MRLKRINLLSDYKIFKKDQDFAFGDDSTLGIVGINGSGKSILLELISKIFVDASNQITQENYSSDINYEVDYSLQKDHMIESVLVGIGGQWEATDHVLIKLENKSQNFKMTISNGNNEFEIENINMYYVFFPRKIVVYSSGHNEGVSDEIINYKLYSLAEKDSQKIKRNNYGEVINKGILDRYNELFYYFDDTISKLGILTSFMFESENHVILSEFFEKVLVASFKIRLDKKDIYDEDIYFDEKASYLLNEIMSYANTVHVNENGFKYYEFHAPENIDREQMSLLAFFEGLQRLYDYNIYKIKKRTRNRIIYGNEKNKKSLVDWNIANNRVFELLEMTFKTENDSELELRNFSDGEYQVLQLISILNIFCGSNILFLLDEPETHFNPSWKSLFVSKVKSMLDPMSQVVFSSHNPEVITDLRKASVVSMKRGAQSGLQIETFGANPNMISANLFDKRNTVAELAKQEINIFRNQINQATSHQELEELKLEIENTLGDSSERLMLIIEIQKRMM</sequence>